<keyword evidence="2" id="KW-1185">Reference proteome</keyword>
<proteinExistence type="predicted"/>
<dbReference type="EMBL" id="JAMDGY010000104">
    <property type="protein sequence ID" value="MDD0993699.1"/>
    <property type="molecule type" value="Genomic_DNA"/>
</dbReference>
<protein>
    <submittedName>
        <fullName evidence="1">Type III secretion system inner rod subunit SctI</fullName>
    </submittedName>
</protein>
<evidence type="ECO:0000313" key="1">
    <source>
        <dbReference type="EMBL" id="MDD0993699.1"/>
    </source>
</evidence>
<sequence length="80" mass="8528">MAPATAAHTGGVLNTISDVTAQISQAKQTLKARMSAPGDVSPSSLMELQYSLLQINMQQELIAKAVGRLTQNVETLMKTQ</sequence>
<name>A0ABT5NZR9_9PSED</name>
<dbReference type="Pfam" id="PF17001">
    <property type="entry name" value="T3SS_basalb_I"/>
    <property type="match status" value="1"/>
</dbReference>
<reference evidence="1 2" key="1">
    <citation type="submission" date="2022-05" db="EMBL/GenBank/DDBJ databases">
        <title>Novel Pseudomonas spp. Isolated from a Rainbow Trout Aquaculture Facility.</title>
        <authorList>
            <person name="Testerman T."/>
            <person name="Graf J."/>
        </authorList>
    </citation>
    <scope>NUCLEOTIDE SEQUENCE [LARGE SCALE GENOMIC DNA]</scope>
    <source>
        <strain evidence="1 2">ID681</strain>
    </source>
</reference>
<gene>
    <name evidence="1" type="primary">sctI</name>
    <name evidence="1" type="ORF">M5G11_24520</name>
</gene>
<accession>A0ABT5NZR9</accession>
<organism evidence="1 2">
    <name type="scientific">Pseudomonas fontis</name>
    <dbReference type="NCBI Taxonomy" id="2942633"/>
    <lineage>
        <taxon>Bacteria</taxon>
        <taxon>Pseudomonadati</taxon>
        <taxon>Pseudomonadota</taxon>
        <taxon>Gammaproteobacteria</taxon>
        <taxon>Pseudomonadales</taxon>
        <taxon>Pseudomonadaceae</taxon>
        <taxon>Pseudomonas</taxon>
    </lineage>
</organism>
<dbReference type="Proteomes" id="UP001148203">
    <property type="component" value="Unassembled WGS sequence"/>
</dbReference>
<evidence type="ECO:0000313" key="2">
    <source>
        <dbReference type="Proteomes" id="UP001148203"/>
    </source>
</evidence>
<comment type="caution">
    <text evidence="1">The sequence shown here is derived from an EMBL/GenBank/DDBJ whole genome shotgun (WGS) entry which is preliminary data.</text>
</comment>
<dbReference type="InterPro" id="IPR012670">
    <property type="entry name" value="T3SS_YscI/HrpB"/>
</dbReference>
<dbReference type="NCBIfam" id="TIGR02497">
    <property type="entry name" value="yscI_hrpB_dom"/>
    <property type="match status" value="1"/>
</dbReference>